<dbReference type="EMBL" id="CP016540">
    <property type="protein sequence ID" value="ANU26975.1"/>
    <property type="molecule type" value="Genomic_DNA"/>
</dbReference>
<dbReference type="GO" id="GO:0016491">
    <property type="term" value="F:oxidoreductase activity"/>
    <property type="evidence" value="ECO:0007669"/>
    <property type="project" value="InterPro"/>
</dbReference>
<dbReference type="Pfam" id="PF13602">
    <property type="entry name" value="ADH_zinc_N_2"/>
    <property type="match status" value="1"/>
</dbReference>
<evidence type="ECO:0000313" key="4">
    <source>
        <dbReference type="Proteomes" id="UP000053354"/>
    </source>
</evidence>
<dbReference type="Gene3D" id="3.90.180.10">
    <property type="entry name" value="Medium-chain alcohol dehydrogenases, catalytic domain"/>
    <property type="match status" value="1"/>
</dbReference>
<dbReference type="CDD" id="cd05289">
    <property type="entry name" value="MDR_like_2"/>
    <property type="match status" value="1"/>
</dbReference>
<dbReference type="InterPro" id="IPR011032">
    <property type="entry name" value="GroES-like_sf"/>
</dbReference>
<dbReference type="OrthoDB" id="9792162at2"/>
<dbReference type="AlphaFoldDB" id="A0A1B1S198"/>
<evidence type="ECO:0000256" key="1">
    <source>
        <dbReference type="ARBA" id="ARBA00022857"/>
    </source>
</evidence>
<dbReference type="PANTHER" id="PTHR44154">
    <property type="entry name" value="QUINONE OXIDOREDUCTASE"/>
    <property type="match status" value="1"/>
</dbReference>
<dbReference type="STRING" id="1302659.I858_008200"/>
<reference evidence="3" key="1">
    <citation type="submission" date="2016-10" db="EMBL/GenBank/DDBJ databases">
        <authorList>
            <person name="See-Too W.S."/>
        </authorList>
    </citation>
    <scope>NUCLEOTIDE SEQUENCE</scope>
    <source>
        <strain evidence="3">L10.15</strain>
    </source>
</reference>
<dbReference type="Proteomes" id="UP000053354">
    <property type="component" value="Chromosome"/>
</dbReference>
<evidence type="ECO:0000259" key="2">
    <source>
        <dbReference type="SMART" id="SM00829"/>
    </source>
</evidence>
<evidence type="ECO:0000313" key="3">
    <source>
        <dbReference type="EMBL" id="ANU26975.1"/>
    </source>
</evidence>
<dbReference type="InterPro" id="IPR036291">
    <property type="entry name" value="NAD(P)-bd_dom_sf"/>
</dbReference>
<dbReference type="SMART" id="SM00829">
    <property type="entry name" value="PKS_ER"/>
    <property type="match status" value="1"/>
</dbReference>
<sequence>MINMKAFVRTNALNDKVEIQEITIPQIDDNEVLVEVRAFGVGMHDRYFIPPNVTFPYTIGSEGAGVIVEMGSEVSDFELGDRVILSSSFQLKGGCWAQYAAVSSQMLVAMPNEISFTQGAAIPVAGKTALESLRTLDCKAGETLFVAGASGAIGTIVTQLAKNRGIRVIGSASSKNHPHLLSLGAEKAVDYSSAEWKDQIKQWMPEGVDAALAIHRGTSKDSMDIVKAGGKVVTVSGDQVDSERKIKVEQMQHQLSIQEAVNMLIQDMVEKKLHLVIERVYSFEQALDALEKTETGHARGKLVVSMEEPK</sequence>
<keyword evidence="1" id="KW-0521">NADP</keyword>
<gene>
    <name evidence="3" type="ORF">I858_008200</name>
</gene>
<dbReference type="SUPFAM" id="SSF51735">
    <property type="entry name" value="NAD(P)-binding Rossmann-fold domains"/>
    <property type="match status" value="1"/>
</dbReference>
<dbReference type="InterPro" id="IPR051603">
    <property type="entry name" value="Zinc-ADH_QOR/CCCR"/>
</dbReference>
<dbReference type="PANTHER" id="PTHR44154:SF1">
    <property type="entry name" value="QUINONE OXIDOREDUCTASE"/>
    <property type="match status" value="1"/>
</dbReference>
<dbReference type="KEGG" id="pll:I858_008200"/>
<protein>
    <submittedName>
        <fullName evidence="3">Quinone oxidoreductase</fullName>
    </submittedName>
</protein>
<feature type="domain" description="Enoyl reductase (ER)" evidence="2">
    <location>
        <begin position="12"/>
        <end position="304"/>
    </location>
</feature>
<dbReference type="Gene3D" id="3.40.50.720">
    <property type="entry name" value="NAD(P)-binding Rossmann-like Domain"/>
    <property type="match status" value="1"/>
</dbReference>
<dbReference type="SUPFAM" id="SSF50129">
    <property type="entry name" value="GroES-like"/>
    <property type="match status" value="1"/>
</dbReference>
<proteinExistence type="predicted"/>
<organism evidence="3 4">
    <name type="scientific">Planococcus versutus</name>
    <dbReference type="NCBI Taxonomy" id="1302659"/>
    <lineage>
        <taxon>Bacteria</taxon>
        <taxon>Bacillati</taxon>
        <taxon>Bacillota</taxon>
        <taxon>Bacilli</taxon>
        <taxon>Bacillales</taxon>
        <taxon>Caryophanaceae</taxon>
        <taxon>Planococcus</taxon>
    </lineage>
</organism>
<dbReference type="InterPro" id="IPR013154">
    <property type="entry name" value="ADH-like_N"/>
</dbReference>
<dbReference type="Pfam" id="PF08240">
    <property type="entry name" value="ADH_N"/>
    <property type="match status" value="1"/>
</dbReference>
<name>A0A1B1S198_9BACL</name>
<keyword evidence="4" id="KW-1185">Reference proteome</keyword>
<dbReference type="InterPro" id="IPR020843">
    <property type="entry name" value="ER"/>
</dbReference>
<accession>A0A1B1S198</accession>